<comment type="similarity">
    <text evidence="12">Belongs to the pannexin family.</text>
</comment>
<keyword evidence="4" id="KW-1003">Cell membrane</keyword>
<keyword evidence="7" id="KW-0965">Cell junction</keyword>
<dbReference type="EMBL" id="VIIS01000309">
    <property type="protein sequence ID" value="KAF0310466.1"/>
    <property type="molecule type" value="Genomic_DNA"/>
</dbReference>
<evidence type="ECO:0000256" key="5">
    <source>
        <dbReference type="ARBA" id="ARBA00022692"/>
    </source>
</evidence>
<evidence type="ECO:0000256" key="8">
    <source>
        <dbReference type="ARBA" id="ARBA00022989"/>
    </source>
</evidence>
<keyword evidence="10 12" id="KW-0472">Membrane</keyword>
<dbReference type="GO" id="GO:0005886">
    <property type="term" value="C:plasma membrane"/>
    <property type="evidence" value="ECO:0007669"/>
    <property type="project" value="UniProtKB-SubCell"/>
</dbReference>
<dbReference type="GO" id="GO:0007602">
    <property type="term" value="P:phototransduction"/>
    <property type="evidence" value="ECO:0007669"/>
    <property type="project" value="TreeGrafter"/>
</dbReference>
<dbReference type="GO" id="GO:0005921">
    <property type="term" value="C:gap junction"/>
    <property type="evidence" value="ECO:0007669"/>
    <property type="project" value="UniProtKB-SubCell"/>
</dbReference>
<evidence type="ECO:0000256" key="7">
    <source>
        <dbReference type="ARBA" id="ARBA00022949"/>
    </source>
</evidence>
<keyword evidence="9 12" id="KW-0406">Ion transport</keyword>
<comment type="function">
    <text evidence="12">Structural component of the gap junctions.</text>
</comment>
<keyword evidence="14" id="KW-1185">Reference proteome</keyword>
<dbReference type="PANTHER" id="PTHR11893">
    <property type="entry name" value="INNEXIN"/>
    <property type="match status" value="1"/>
</dbReference>
<protein>
    <recommendedName>
        <fullName evidence="12">Innexin</fullName>
    </recommendedName>
</protein>
<dbReference type="PRINTS" id="PR01262">
    <property type="entry name" value="INNEXIN"/>
</dbReference>
<dbReference type="Proteomes" id="UP000440578">
    <property type="component" value="Unassembled WGS sequence"/>
</dbReference>
<evidence type="ECO:0000256" key="4">
    <source>
        <dbReference type="ARBA" id="ARBA00022475"/>
    </source>
</evidence>
<feature type="transmembrane region" description="Helical" evidence="12">
    <location>
        <begin position="107"/>
        <end position="129"/>
    </location>
</feature>
<keyword evidence="8 12" id="KW-1133">Transmembrane helix</keyword>
<keyword evidence="5 12" id="KW-0812">Transmembrane</keyword>
<evidence type="ECO:0000256" key="1">
    <source>
        <dbReference type="ARBA" id="ARBA00004610"/>
    </source>
</evidence>
<proteinExistence type="inferred from homology"/>
<comment type="subcellular location">
    <subcellularLocation>
        <location evidence="1">Cell junction</location>
        <location evidence="1">Gap junction</location>
    </subcellularLocation>
    <subcellularLocation>
        <location evidence="2 12">Cell membrane</location>
        <topology evidence="2 12">Multi-pass membrane protein</topology>
    </subcellularLocation>
</comment>
<organism evidence="13 14">
    <name type="scientific">Amphibalanus amphitrite</name>
    <name type="common">Striped barnacle</name>
    <name type="synonym">Balanus amphitrite</name>
    <dbReference type="NCBI Taxonomy" id="1232801"/>
    <lineage>
        <taxon>Eukaryota</taxon>
        <taxon>Metazoa</taxon>
        <taxon>Ecdysozoa</taxon>
        <taxon>Arthropoda</taxon>
        <taxon>Crustacea</taxon>
        <taxon>Multicrustacea</taxon>
        <taxon>Cirripedia</taxon>
        <taxon>Thoracica</taxon>
        <taxon>Thoracicalcarea</taxon>
        <taxon>Balanomorpha</taxon>
        <taxon>Balanoidea</taxon>
        <taxon>Balanidae</taxon>
        <taxon>Amphibalaninae</taxon>
        <taxon>Amphibalanus</taxon>
    </lineage>
</organism>
<name>A0A6A4WSI7_AMPAM</name>
<sequence length="356" mass="41258">MFDIFGSVKGMLKLDDVSTDNHVFRLHYKVTTVMLVIFSLLVTSHQYIGDPIDCYSTSNIPDNVFDSYCWIHSTFSVEQATKVQRGFTPHYGVGTKQTDDTVQYHAYYQWVCFVLFLQALMFYTPRFLWQGWEGGKARMLVMELNCPIVDEQAKNDRKALLVEYLTCNMHNHTMYALKFFFCEFLNLVNVVGQIFFIDYFLDYEFTTYGLRVVEFSQSASEERTDPMTLVFPKVTKCNFETFGHSGTPQVHDAICVLPLNIVNEKVYIILWFWLVILTAISAMAIVYRFFVVLSPNLRTTLLRTRARLAPPDQVKAVAGRLWLGDWFVLYQLGKNLDPLIFKEVLDDLDRAVSVRA</sequence>
<dbReference type="AlphaFoldDB" id="A0A6A4WSI7"/>
<dbReference type="OrthoDB" id="5867527at2759"/>
<evidence type="ECO:0000313" key="13">
    <source>
        <dbReference type="EMBL" id="KAF0310466.1"/>
    </source>
</evidence>
<feature type="transmembrane region" description="Helical" evidence="12">
    <location>
        <begin position="179"/>
        <end position="201"/>
    </location>
</feature>
<evidence type="ECO:0000256" key="9">
    <source>
        <dbReference type="ARBA" id="ARBA00023065"/>
    </source>
</evidence>
<evidence type="ECO:0000256" key="11">
    <source>
        <dbReference type="ARBA" id="ARBA00023303"/>
    </source>
</evidence>
<keyword evidence="11 12" id="KW-0407">Ion channel</keyword>
<feature type="transmembrane region" description="Helical" evidence="12">
    <location>
        <begin position="30"/>
        <end position="48"/>
    </location>
</feature>
<gene>
    <name evidence="13" type="primary">Inx2_2</name>
    <name evidence="12" type="synonym">inx</name>
    <name evidence="13" type="ORF">FJT64_018558</name>
</gene>
<dbReference type="InterPro" id="IPR000990">
    <property type="entry name" value="Innexin"/>
</dbReference>
<evidence type="ECO:0000256" key="10">
    <source>
        <dbReference type="ARBA" id="ARBA00023136"/>
    </source>
</evidence>
<evidence type="ECO:0000256" key="2">
    <source>
        <dbReference type="ARBA" id="ARBA00004651"/>
    </source>
</evidence>
<evidence type="ECO:0000256" key="12">
    <source>
        <dbReference type="RuleBase" id="RU010713"/>
    </source>
</evidence>
<dbReference type="GO" id="GO:0034220">
    <property type="term" value="P:monoatomic ion transmembrane transport"/>
    <property type="evidence" value="ECO:0007669"/>
    <property type="project" value="UniProtKB-KW"/>
</dbReference>
<evidence type="ECO:0000313" key="14">
    <source>
        <dbReference type="Proteomes" id="UP000440578"/>
    </source>
</evidence>
<dbReference type="PROSITE" id="PS51013">
    <property type="entry name" value="PANNEXIN"/>
    <property type="match status" value="1"/>
</dbReference>
<accession>A0A6A4WSI7</accession>
<keyword evidence="6" id="KW-0303">Gap junction</keyword>
<dbReference type="GO" id="GO:0005243">
    <property type="term" value="F:gap junction channel activity"/>
    <property type="evidence" value="ECO:0007669"/>
    <property type="project" value="TreeGrafter"/>
</dbReference>
<reference evidence="13 14" key="1">
    <citation type="submission" date="2019-07" db="EMBL/GenBank/DDBJ databases">
        <title>Draft genome assembly of a fouling barnacle, Amphibalanus amphitrite (Darwin, 1854): The first reference genome for Thecostraca.</title>
        <authorList>
            <person name="Kim W."/>
        </authorList>
    </citation>
    <scope>NUCLEOTIDE SEQUENCE [LARGE SCALE GENOMIC DNA]</scope>
    <source>
        <strain evidence="13">SNU_AA5</strain>
        <tissue evidence="13">Soma without cirri and trophi</tissue>
    </source>
</reference>
<dbReference type="PANTHER" id="PTHR11893:SF41">
    <property type="entry name" value="INNEXIN INX2"/>
    <property type="match status" value="1"/>
</dbReference>
<evidence type="ECO:0000256" key="6">
    <source>
        <dbReference type="ARBA" id="ARBA00022868"/>
    </source>
</evidence>
<keyword evidence="3 12" id="KW-0813">Transport</keyword>
<feature type="transmembrane region" description="Helical" evidence="12">
    <location>
        <begin position="268"/>
        <end position="293"/>
    </location>
</feature>
<dbReference type="Pfam" id="PF00876">
    <property type="entry name" value="Innexin"/>
    <property type="match status" value="1"/>
</dbReference>
<evidence type="ECO:0000256" key="3">
    <source>
        <dbReference type="ARBA" id="ARBA00022448"/>
    </source>
</evidence>
<comment type="caution">
    <text evidence="13">The sequence shown here is derived from an EMBL/GenBank/DDBJ whole genome shotgun (WGS) entry which is preliminary data.</text>
</comment>